<organism evidence="2 4">
    <name type="scientific">Bacteroides fragilis str. 3998T(B)3</name>
    <dbReference type="NCBI Taxonomy" id="1339316"/>
    <lineage>
        <taxon>Bacteria</taxon>
        <taxon>Pseudomonadati</taxon>
        <taxon>Bacteroidota</taxon>
        <taxon>Bacteroidia</taxon>
        <taxon>Bacteroidales</taxon>
        <taxon>Bacteroidaceae</taxon>
        <taxon>Bacteroides</taxon>
    </lineage>
</organism>
<name>A0A015TXT7_BACFG</name>
<dbReference type="EMBL" id="JGDB01000400">
    <property type="protein sequence ID" value="EXY87641.1"/>
    <property type="molecule type" value="Genomic_DNA"/>
</dbReference>
<dbReference type="AlphaFoldDB" id="A0A015TXT7"/>
<evidence type="ECO:0000313" key="2">
    <source>
        <dbReference type="EMBL" id="EXY89234.1"/>
    </source>
</evidence>
<dbReference type="EMBL" id="JGDB01000255">
    <property type="protein sequence ID" value="EXY89314.1"/>
    <property type="molecule type" value="Genomic_DNA"/>
</dbReference>
<gene>
    <name evidence="3" type="ORF">M125_4080</name>
    <name evidence="2" type="ORF">M125_4128</name>
    <name evidence="1" type="ORF">M125_5772</name>
</gene>
<dbReference type="Proteomes" id="UP000020773">
    <property type="component" value="Unassembled WGS sequence"/>
</dbReference>
<evidence type="ECO:0000313" key="3">
    <source>
        <dbReference type="EMBL" id="EXY89314.1"/>
    </source>
</evidence>
<accession>A0A015TXT7</accession>
<reference evidence="2 4" key="1">
    <citation type="submission" date="2014-02" db="EMBL/GenBank/DDBJ databases">
        <authorList>
            <person name="Sears C."/>
            <person name="Carroll K."/>
            <person name="Sack B.R."/>
            <person name="Qadri F."/>
            <person name="Myers L.L."/>
            <person name="Chung G.-T."/>
            <person name="Escheverria P."/>
            <person name="Fraser C.M."/>
            <person name="Sadzewicz L."/>
            <person name="Shefchek K.A."/>
            <person name="Tallon L."/>
            <person name="Das S.P."/>
            <person name="Daugherty S."/>
            <person name="Mongodin E.F."/>
        </authorList>
    </citation>
    <scope>NUCLEOTIDE SEQUENCE [LARGE SCALE GENOMIC DNA]</scope>
    <source>
        <strain evidence="2">3998T</strain>
        <strain evidence="4">3998T(B)3</strain>
    </source>
</reference>
<proteinExistence type="predicted"/>
<dbReference type="EMBL" id="JGDB01000256">
    <property type="protein sequence ID" value="EXY89234.1"/>
    <property type="molecule type" value="Genomic_DNA"/>
</dbReference>
<sequence length="50" mass="5963">MDGEGTELPARYSYKLIKTLFFFPDHMPAEVSDWIRQAYSIAFFMYLMMC</sequence>
<evidence type="ECO:0000313" key="4">
    <source>
        <dbReference type="Proteomes" id="UP000020773"/>
    </source>
</evidence>
<comment type="caution">
    <text evidence="2">The sequence shown here is derived from an EMBL/GenBank/DDBJ whole genome shotgun (WGS) entry which is preliminary data.</text>
</comment>
<dbReference type="PATRIC" id="fig|1339316.3.peg.3860"/>
<evidence type="ECO:0000313" key="1">
    <source>
        <dbReference type="EMBL" id="EXY87641.1"/>
    </source>
</evidence>
<protein>
    <submittedName>
        <fullName evidence="2">Uncharacterized protein</fullName>
    </submittedName>
</protein>